<comment type="caution">
    <text evidence="11">The sequence shown here is derived from an EMBL/GenBank/DDBJ whole genome shotgun (WGS) entry which is preliminary data.</text>
</comment>
<comment type="function">
    <text evidence="8">Acts as a component of the translation initiation factor 2B (eIF2B) complex, which catalyzes the exchange of GDP for GTP on the eukaryotic initiation factor 2 (eIF2) complex gamma subunit. Its guanine nucleotide exchange factor activity is repressed when bound to eIF2 complex phosphorylated on the alpha subunit, thereby limiting the amount of methionyl-initiator methionine tRNA available to the ribosome and consequently global translation is repressed.</text>
</comment>
<evidence type="ECO:0000256" key="4">
    <source>
        <dbReference type="ARBA" id="ARBA00022540"/>
    </source>
</evidence>
<keyword evidence="3" id="KW-0963">Cytoplasm</keyword>
<dbReference type="Gene3D" id="2.160.10.10">
    <property type="entry name" value="Hexapeptide repeat proteins"/>
    <property type="match status" value="1"/>
</dbReference>
<protein>
    <recommendedName>
        <fullName evidence="6">Translation initiation factor eIF2B subunit gamma</fullName>
    </recommendedName>
    <alternativeName>
        <fullName evidence="7">eIF2B GDP-GTP exchange factor subunit gamma</fullName>
    </alternativeName>
</protein>
<dbReference type="PANTHER" id="PTHR45989">
    <property type="entry name" value="TRANSLATION INITIATION FACTOR EIF-2B SUBUNIT GAMMA"/>
    <property type="match status" value="1"/>
</dbReference>
<dbReference type="OrthoDB" id="10250549at2759"/>
<evidence type="ECO:0000256" key="8">
    <source>
        <dbReference type="ARBA" id="ARBA00045373"/>
    </source>
</evidence>
<dbReference type="PANTHER" id="PTHR45989:SF1">
    <property type="entry name" value="TRANSLATION INITIATION FACTOR EIF-2B SUBUNIT GAMMA"/>
    <property type="match status" value="1"/>
</dbReference>
<accession>A0A8J2QDX2</accession>
<dbReference type="AlphaFoldDB" id="A0A8J2QDX2"/>
<evidence type="ECO:0000256" key="2">
    <source>
        <dbReference type="ARBA" id="ARBA00007878"/>
    </source>
</evidence>
<evidence type="ECO:0000259" key="10">
    <source>
        <dbReference type="Pfam" id="PF00483"/>
    </source>
</evidence>
<comment type="subunit">
    <text evidence="9">Component of the translation initiation factor 2B (eIF2B) complex which is a heterodecamer of two sets of five different subunits: alpha, beta, gamma, delta and epsilon. Subunits alpha, beta and delta comprise a regulatory subcomplex and subunits epsilon and gamma comprise a catalytic subcomplex. Within the complex, the hexameric regulatory complex resides at the center, with the two heterodimeric catalytic subcomplexes bound on opposite sides.</text>
</comment>
<reference evidence="11" key="1">
    <citation type="submission" date="2021-09" db="EMBL/GenBank/DDBJ databases">
        <authorList>
            <person name="Martin H S."/>
        </authorList>
    </citation>
    <scope>NUCLEOTIDE SEQUENCE</scope>
</reference>
<keyword evidence="12" id="KW-1185">Reference proteome</keyword>
<dbReference type="SUPFAM" id="SSF53448">
    <property type="entry name" value="Nucleotide-diphospho-sugar transferases"/>
    <property type="match status" value="1"/>
</dbReference>
<name>A0A8J2QDX2_9NEOP</name>
<comment type="similarity">
    <text evidence="2">Belongs to the eIF-2B gamma/epsilon subunits family.</text>
</comment>
<sequence length="425" mass="48179">MHKILEFQAVVLAAGRGSRMPDVGGTVSKCLLPVGPYPVLWYSLNMLEKFGFQETMLVVLDEDKSNIINALEKCPLKIKYDLIVIPSEEDWGTANSLKHVSSKVNTDLIVVSGDLITNINLNDVLNLYRKHDAALATLFFNNGPEEWIELPGLKTKAKPDRDLVCIDKETERLVFLASASDFEENVTIPRLLIKKFNSISMYSRLLDAHVYVMKKWVVNYVVDTDKFTSVKGELIPHIVKKQLAKPKNQVEKKGTSEKNVDITKDIFDYAVEQGYESKIRKMSAYNDHTLGSKGVYYNDTLRCYAHIPDKNTFGIRVNTLSALYLSNSKILSKWQEITGTELLERIHPNSEVSTKQIDENCTVGEKSCISEKTSLKSTFIGSNCTIENKVRLTNCILMNNVTGINQIWKKFPFFDEIPHPEFILL</sequence>
<evidence type="ECO:0000256" key="6">
    <source>
        <dbReference type="ARBA" id="ARBA00044196"/>
    </source>
</evidence>
<dbReference type="InterPro" id="IPR051960">
    <property type="entry name" value="eIF2B_gamma"/>
</dbReference>
<organism evidence="11 12">
    <name type="scientific">Danaus chrysippus</name>
    <name type="common">African queen</name>
    <dbReference type="NCBI Taxonomy" id="151541"/>
    <lineage>
        <taxon>Eukaryota</taxon>
        <taxon>Metazoa</taxon>
        <taxon>Ecdysozoa</taxon>
        <taxon>Arthropoda</taxon>
        <taxon>Hexapoda</taxon>
        <taxon>Insecta</taxon>
        <taxon>Pterygota</taxon>
        <taxon>Neoptera</taxon>
        <taxon>Endopterygota</taxon>
        <taxon>Lepidoptera</taxon>
        <taxon>Glossata</taxon>
        <taxon>Ditrysia</taxon>
        <taxon>Papilionoidea</taxon>
        <taxon>Nymphalidae</taxon>
        <taxon>Danainae</taxon>
        <taxon>Danaini</taxon>
        <taxon>Danaina</taxon>
        <taxon>Danaus</taxon>
        <taxon>Anosia</taxon>
    </lineage>
</organism>
<dbReference type="GO" id="GO:0005829">
    <property type="term" value="C:cytosol"/>
    <property type="evidence" value="ECO:0007669"/>
    <property type="project" value="UniProtKB-SubCell"/>
</dbReference>
<keyword evidence="4" id="KW-0396">Initiation factor</keyword>
<comment type="subcellular location">
    <subcellularLocation>
        <location evidence="1">Cytoplasm</location>
        <location evidence="1">Cytosol</location>
    </subcellularLocation>
</comment>
<dbReference type="InterPro" id="IPR005835">
    <property type="entry name" value="NTP_transferase_dom"/>
</dbReference>
<evidence type="ECO:0000256" key="9">
    <source>
        <dbReference type="ARBA" id="ARBA00046432"/>
    </source>
</evidence>
<evidence type="ECO:0000256" key="1">
    <source>
        <dbReference type="ARBA" id="ARBA00004514"/>
    </source>
</evidence>
<dbReference type="Proteomes" id="UP000789524">
    <property type="component" value="Unassembled WGS sequence"/>
</dbReference>
<evidence type="ECO:0000256" key="5">
    <source>
        <dbReference type="ARBA" id="ARBA00022917"/>
    </source>
</evidence>
<evidence type="ECO:0000313" key="12">
    <source>
        <dbReference type="Proteomes" id="UP000789524"/>
    </source>
</evidence>
<dbReference type="Gene3D" id="3.90.550.10">
    <property type="entry name" value="Spore Coat Polysaccharide Biosynthesis Protein SpsA, Chain A"/>
    <property type="match status" value="1"/>
</dbReference>
<dbReference type="Pfam" id="PF00483">
    <property type="entry name" value="NTP_transferase"/>
    <property type="match status" value="1"/>
</dbReference>
<dbReference type="GO" id="GO:0005085">
    <property type="term" value="F:guanyl-nucleotide exchange factor activity"/>
    <property type="evidence" value="ECO:0007669"/>
    <property type="project" value="TreeGrafter"/>
</dbReference>
<dbReference type="EMBL" id="CAKASE010000045">
    <property type="protein sequence ID" value="CAG9560531.1"/>
    <property type="molecule type" value="Genomic_DNA"/>
</dbReference>
<dbReference type="CDD" id="cd04198">
    <property type="entry name" value="eIF-2B_gamma_N"/>
    <property type="match status" value="1"/>
</dbReference>
<gene>
    <name evidence="11" type="ORF">DCHRY22_LOCUS2183</name>
</gene>
<dbReference type="GO" id="GO:0002183">
    <property type="term" value="P:cytoplasmic translational initiation"/>
    <property type="evidence" value="ECO:0007669"/>
    <property type="project" value="TreeGrafter"/>
</dbReference>
<keyword evidence="5" id="KW-0648">Protein biosynthesis</keyword>
<dbReference type="GO" id="GO:0016779">
    <property type="term" value="F:nucleotidyltransferase activity"/>
    <property type="evidence" value="ECO:0007669"/>
    <property type="project" value="UniProtKB-ARBA"/>
</dbReference>
<proteinExistence type="inferred from homology"/>
<dbReference type="GO" id="GO:0005851">
    <property type="term" value="C:eukaryotic translation initiation factor 2B complex"/>
    <property type="evidence" value="ECO:0007669"/>
    <property type="project" value="TreeGrafter"/>
</dbReference>
<dbReference type="InterPro" id="IPR029044">
    <property type="entry name" value="Nucleotide-diphossugar_trans"/>
</dbReference>
<dbReference type="GO" id="GO:0003743">
    <property type="term" value="F:translation initiation factor activity"/>
    <property type="evidence" value="ECO:0007669"/>
    <property type="project" value="UniProtKB-KW"/>
</dbReference>
<evidence type="ECO:0000313" key="11">
    <source>
        <dbReference type="EMBL" id="CAG9560531.1"/>
    </source>
</evidence>
<evidence type="ECO:0000256" key="3">
    <source>
        <dbReference type="ARBA" id="ARBA00022490"/>
    </source>
</evidence>
<evidence type="ECO:0000256" key="7">
    <source>
        <dbReference type="ARBA" id="ARBA00044229"/>
    </source>
</evidence>
<feature type="domain" description="Nucleotidyl transferase" evidence="10">
    <location>
        <begin position="9"/>
        <end position="139"/>
    </location>
</feature>